<accession>E8ZGV5</accession>
<reference evidence="1 2" key="1">
    <citation type="journal article" date="2011" name="J. Bacteriol.">
        <title>Complete genome sequence of Mycoplasma haemofelis, a hemotropic mycoplasma.</title>
        <authorList>
            <person name="Barker E.N."/>
            <person name="Helps C.R."/>
            <person name="Peters I.R."/>
            <person name="Darby A.C."/>
            <person name="Radford A.D."/>
            <person name="Tasker S."/>
        </authorList>
    </citation>
    <scope>NUCLEOTIDE SEQUENCE [LARGE SCALE GENOMIC DNA]</scope>
    <source>
        <strain evidence="1 2">Langford 1</strain>
    </source>
</reference>
<protein>
    <submittedName>
        <fullName evidence="1">Uncharacterized protein</fullName>
    </submittedName>
</protein>
<sequence length="144" mass="16216">MLVCWGKLVIHLSFQTYKWKTFNMPKLPIIGSVAAIGGATGIGGLAWESSKPPRNHISLTSKTRKPLTLKRCTIYSILKSDNKTVKKEEESAFREKVTNPTSWERINKECGVKDKIYVANRSGWAYHDSDQNLQWNVVDSASST</sequence>
<dbReference type="Proteomes" id="UP000008637">
    <property type="component" value="Chromosome"/>
</dbReference>
<gene>
    <name evidence="1" type="ordered locus">HF1_03680</name>
</gene>
<evidence type="ECO:0000313" key="1">
    <source>
        <dbReference type="EMBL" id="CBY92376.1"/>
    </source>
</evidence>
<dbReference type="HOGENOM" id="CLU_139732_0_0_14"/>
<proteinExistence type="predicted"/>
<organism evidence="1 2">
    <name type="scientific">Mycoplasma haemofelis (strain Langford 1)</name>
    <name type="common">Haemobartonella felis</name>
    <dbReference type="NCBI Taxonomy" id="941640"/>
    <lineage>
        <taxon>Bacteria</taxon>
        <taxon>Bacillati</taxon>
        <taxon>Mycoplasmatota</taxon>
        <taxon>Mollicutes</taxon>
        <taxon>Mycoplasmataceae</taxon>
        <taxon>Mycoplasma</taxon>
    </lineage>
</organism>
<dbReference type="KEGG" id="mha:HF1_03680"/>
<name>E8ZGV5_MYCHL</name>
<dbReference type="EMBL" id="FR773153">
    <property type="protein sequence ID" value="CBY92376.1"/>
    <property type="molecule type" value="Genomic_DNA"/>
</dbReference>
<evidence type="ECO:0000313" key="2">
    <source>
        <dbReference type="Proteomes" id="UP000008637"/>
    </source>
</evidence>
<keyword evidence="2" id="KW-1185">Reference proteome</keyword>
<dbReference type="AlphaFoldDB" id="E8ZGV5"/>